<keyword evidence="1" id="KW-0805">Transcription regulation</keyword>
<protein>
    <submittedName>
        <fullName evidence="6">DNA-binding transcriptional regulator, AcrR family</fullName>
    </submittedName>
</protein>
<reference evidence="6 7" key="1">
    <citation type="submission" date="2017-09" db="EMBL/GenBank/DDBJ databases">
        <authorList>
            <person name="Ehlers B."/>
            <person name="Leendertz F.H."/>
        </authorList>
    </citation>
    <scope>NUCLEOTIDE SEQUENCE [LARGE SCALE GENOMIC DNA]</scope>
    <source>
        <strain evidence="6 7">CGMCC 4.6857</strain>
    </source>
</reference>
<dbReference type="OrthoDB" id="9806334at2"/>
<dbReference type="Pfam" id="PF00440">
    <property type="entry name" value="TetR_N"/>
    <property type="match status" value="1"/>
</dbReference>
<proteinExistence type="predicted"/>
<keyword evidence="7" id="KW-1185">Reference proteome</keyword>
<name>A0A285K8J6_9ACTN</name>
<evidence type="ECO:0000313" key="7">
    <source>
        <dbReference type="Proteomes" id="UP000219612"/>
    </source>
</evidence>
<dbReference type="Pfam" id="PF17937">
    <property type="entry name" value="TetR_C_28"/>
    <property type="match status" value="1"/>
</dbReference>
<dbReference type="InterPro" id="IPR001647">
    <property type="entry name" value="HTH_TetR"/>
</dbReference>
<feature type="DNA-binding region" description="H-T-H motif" evidence="4">
    <location>
        <begin position="31"/>
        <end position="50"/>
    </location>
</feature>
<evidence type="ECO:0000256" key="4">
    <source>
        <dbReference type="PROSITE-ProRule" id="PRU00335"/>
    </source>
</evidence>
<dbReference type="EMBL" id="OBDY01000034">
    <property type="protein sequence ID" value="SNY68909.1"/>
    <property type="molecule type" value="Genomic_DNA"/>
</dbReference>
<gene>
    <name evidence="6" type="ORF">SAMN05421748_13459</name>
</gene>
<dbReference type="GO" id="GO:0003677">
    <property type="term" value="F:DNA binding"/>
    <property type="evidence" value="ECO:0007669"/>
    <property type="project" value="UniProtKB-UniRule"/>
</dbReference>
<evidence type="ECO:0000256" key="2">
    <source>
        <dbReference type="ARBA" id="ARBA00023125"/>
    </source>
</evidence>
<dbReference type="PANTHER" id="PTHR47506:SF6">
    <property type="entry name" value="HTH-TYPE TRANSCRIPTIONAL REPRESSOR NEMR"/>
    <property type="match status" value="1"/>
</dbReference>
<accession>A0A285K8J6</accession>
<dbReference type="Gene3D" id="1.10.357.10">
    <property type="entry name" value="Tetracycline Repressor, domain 2"/>
    <property type="match status" value="1"/>
</dbReference>
<dbReference type="Proteomes" id="UP000219612">
    <property type="component" value="Unassembled WGS sequence"/>
</dbReference>
<dbReference type="SUPFAM" id="SSF46689">
    <property type="entry name" value="Homeodomain-like"/>
    <property type="match status" value="1"/>
</dbReference>
<keyword evidence="3" id="KW-0804">Transcription</keyword>
<evidence type="ECO:0000313" key="6">
    <source>
        <dbReference type="EMBL" id="SNY68909.1"/>
    </source>
</evidence>
<dbReference type="InterPro" id="IPR041479">
    <property type="entry name" value="TetR_CgmR_C"/>
</dbReference>
<dbReference type="PANTHER" id="PTHR47506">
    <property type="entry name" value="TRANSCRIPTIONAL REGULATORY PROTEIN"/>
    <property type="match status" value="1"/>
</dbReference>
<dbReference type="PROSITE" id="PS50977">
    <property type="entry name" value="HTH_TETR_2"/>
    <property type="match status" value="1"/>
</dbReference>
<evidence type="ECO:0000256" key="3">
    <source>
        <dbReference type="ARBA" id="ARBA00023163"/>
    </source>
</evidence>
<dbReference type="PRINTS" id="PR00455">
    <property type="entry name" value="HTHTETR"/>
</dbReference>
<dbReference type="AlphaFoldDB" id="A0A285K8J6"/>
<dbReference type="InterPro" id="IPR009057">
    <property type="entry name" value="Homeodomain-like_sf"/>
</dbReference>
<keyword evidence="2 4" id="KW-0238">DNA-binding</keyword>
<evidence type="ECO:0000259" key="5">
    <source>
        <dbReference type="PROSITE" id="PS50977"/>
    </source>
</evidence>
<sequence length="189" mass="20112">MPPRERDTARTRRTVLDAAARTVAKQGAGVSLDVIAREAGVSKSGLLHHFRSRDQLLLALAQDQVDTFAAEVRAAVDPADHAAGRLVRAYVKAIFDSLGDDTAISEHLLLSAALSTVPGVAEILQRDARQWEAAFTSDGLHPDRVLIITKAADGASLATLYEGGSNPAALERTRELLLSMTRGEGSFTG</sequence>
<dbReference type="RefSeq" id="WP_097328118.1">
    <property type="nucleotide sequence ID" value="NZ_OBDY01000034.1"/>
</dbReference>
<evidence type="ECO:0000256" key="1">
    <source>
        <dbReference type="ARBA" id="ARBA00023015"/>
    </source>
</evidence>
<organism evidence="6 7">
    <name type="scientific">Paractinoplanes atraurantiacus</name>
    <dbReference type="NCBI Taxonomy" id="1036182"/>
    <lineage>
        <taxon>Bacteria</taxon>
        <taxon>Bacillati</taxon>
        <taxon>Actinomycetota</taxon>
        <taxon>Actinomycetes</taxon>
        <taxon>Micromonosporales</taxon>
        <taxon>Micromonosporaceae</taxon>
        <taxon>Paractinoplanes</taxon>
    </lineage>
</organism>
<feature type="domain" description="HTH tetR-type" evidence="5">
    <location>
        <begin position="9"/>
        <end position="68"/>
    </location>
</feature>